<organism evidence="1">
    <name type="scientific">marine sediment metagenome</name>
    <dbReference type="NCBI Taxonomy" id="412755"/>
    <lineage>
        <taxon>unclassified sequences</taxon>
        <taxon>metagenomes</taxon>
        <taxon>ecological metagenomes</taxon>
    </lineage>
</organism>
<name>X1EAU2_9ZZZZ</name>
<proteinExistence type="predicted"/>
<protein>
    <submittedName>
        <fullName evidence="1">Uncharacterized protein</fullName>
    </submittedName>
</protein>
<reference evidence="1" key="1">
    <citation type="journal article" date="2014" name="Front. Microbiol.">
        <title>High frequency of phylogenetically diverse reductive dehalogenase-homologous genes in deep subseafloor sedimentary metagenomes.</title>
        <authorList>
            <person name="Kawai M."/>
            <person name="Futagami T."/>
            <person name="Toyoda A."/>
            <person name="Takaki Y."/>
            <person name="Nishi S."/>
            <person name="Hori S."/>
            <person name="Arai W."/>
            <person name="Tsubouchi T."/>
            <person name="Morono Y."/>
            <person name="Uchiyama I."/>
            <person name="Ito T."/>
            <person name="Fujiyama A."/>
            <person name="Inagaki F."/>
            <person name="Takami H."/>
        </authorList>
    </citation>
    <scope>NUCLEOTIDE SEQUENCE</scope>
    <source>
        <strain evidence="1">Expedition CK06-06</strain>
    </source>
</reference>
<dbReference type="EMBL" id="BART01038112">
    <property type="protein sequence ID" value="GAH14269.1"/>
    <property type="molecule type" value="Genomic_DNA"/>
</dbReference>
<accession>X1EAU2</accession>
<comment type="caution">
    <text evidence="1">The sequence shown here is derived from an EMBL/GenBank/DDBJ whole genome shotgun (WGS) entry which is preliminary data.</text>
</comment>
<gene>
    <name evidence="1" type="ORF">S01H4_63399</name>
</gene>
<evidence type="ECO:0000313" key="1">
    <source>
        <dbReference type="EMBL" id="GAH14269.1"/>
    </source>
</evidence>
<feature type="non-terminal residue" evidence="1">
    <location>
        <position position="1"/>
    </location>
</feature>
<sequence>LIFCKNCISKPENEYYHAWAGEFVWEGEKSGRSFFRCSKCRKEFEVKEKMFIPKPESEEKLRE</sequence>
<dbReference type="AlphaFoldDB" id="X1EAU2"/>